<dbReference type="EMBL" id="CP094970">
    <property type="protein sequence ID" value="UYM05293.1"/>
    <property type="molecule type" value="Genomic_DNA"/>
</dbReference>
<reference evidence="1" key="1">
    <citation type="submission" date="2022-01" db="EMBL/GenBank/DDBJ databases">
        <title>Nocardioidaceae gen. sp. A5X3R13.</title>
        <authorList>
            <person name="Lopez Marin M.A."/>
            <person name="Uhlik O."/>
        </authorList>
    </citation>
    <scope>NUCLEOTIDE SEQUENCE</scope>
    <source>
        <strain evidence="1">A5X3R13</strain>
    </source>
</reference>
<keyword evidence="2" id="KW-1185">Reference proteome</keyword>
<gene>
    <name evidence="1" type="ORF">L0C25_22725</name>
</gene>
<evidence type="ECO:0000313" key="2">
    <source>
        <dbReference type="Proteomes" id="UP001164390"/>
    </source>
</evidence>
<accession>A0AA46YLX9</accession>
<protein>
    <submittedName>
        <fullName evidence="1">DUF4192 domain-containing protein</fullName>
    </submittedName>
</protein>
<proteinExistence type="predicted"/>
<dbReference type="InterPro" id="IPR025447">
    <property type="entry name" value="DUF4192"/>
</dbReference>
<name>A0AA46YLX9_9ACTN</name>
<organism evidence="1 2">
    <name type="scientific">Solicola gregarius</name>
    <dbReference type="NCBI Taxonomy" id="2908642"/>
    <lineage>
        <taxon>Bacteria</taxon>
        <taxon>Bacillati</taxon>
        <taxon>Actinomycetota</taxon>
        <taxon>Actinomycetes</taxon>
        <taxon>Propionibacteriales</taxon>
        <taxon>Nocardioidaceae</taxon>
        <taxon>Solicola</taxon>
    </lineage>
</organism>
<dbReference type="Proteomes" id="UP001164390">
    <property type="component" value="Chromosome"/>
</dbReference>
<evidence type="ECO:0000313" key="1">
    <source>
        <dbReference type="EMBL" id="UYM05293.1"/>
    </source>
</evidence>
<sequence>MPAALGFHPRRSLVAIALQGKRFVFHLRADLPAPEYADECAAQLLPPLVAQQPDGVLLVAYTEPEPSSDVRGVDRLSADALVAELRRKLSQHDIDVREAVRCDGARYWSYDCDREECCPSDGTPYDIESSSTLADAVFNGLEVLPDRSAVEQRFHGVAGARRVEMEAVTERMVTEVLAAGGLDVEDEQSWDHGRLGRHPDLLRAGAAYVTDLLSELDGERAGSLSDEDAARLTIWTLLLPVRDLAWSYIDRDNAEHHRQLWTGVAQRAVSPFEPAPLCLAAFACWLSGNGTQARCALDRVSEVEPAYSMGTLLTDMLERCVPPSAWRPFDPAMIRSQFPPEAEQQSA</sequence>
<dbReference type="KEGG" id="sgrg:L0C25_22725"/>
<dbReference type="AlphaFoldDB" id="A0AA46YLX9"/>
<dbReference type="Pfam" id="PF13830">
    <property type="entry name" value="DUF4192"/>
    <property type="match status" value="1"/>
</dbReference>